<feature type="domain" description="Protein kinase" evidence="6">
    <location>
        <begin position="1"/>
        <end position="91"/>
    </location>
</feature>
<dbReference type="GO" id="GO:0005524">
    <property type="term" value="F:ATP binding"/>
    <property type="evidence" value="ECO:0007669"/>
    <property type="project" value="UniProtKB-KW"/>
</dbReference>
<evidence type="ECO:0000313" key="8">
    <source>
        <dbReference type="EMBL" id="PIO23335.1"/>
    </source>
</evidence>
<feature type="domain" description="AGC-kinase C-terminal" evidence="7">
    <location>
        <begin position="92"/>
        <end position="160"/>
    </location>
</feature>
<protein>
    <recommendedName>
        <fullName evidence="10">Protein kinase domain-containing protein</fullName>
    </recommendedName>
</protein>
<dbReference type="PROSITE" id="PS50011">
    <property type="entry name" value="PROTEIN_KINASE_DOM"/>
    <property type="match status" value="1"/>
</dbReference>
<evidence type="ECO:0000259" key="6">
    <source>
        <dbReference type="PROSITE" id="PS50011"/>
    </source>
</evidence>
<evidence type="ECO:0000259" key="7">
    <source>
        <dbReference type="PROSITE" id="PS51285"/>
    </source>
</evidence>
<dbReference type="InterPro" id="IPR000961">
    <property type="entry name" value="AGC-kinase_C"/>
</dbReference>
<keyword evidence="2" id="KW-0808">Transferase</keyword>
<keyword evidence="9" id="KW-1185">Reference proteome</keyword>
<keyword evidence="1" id="KW-0723">Serine/threonine-protein kinase</keyword>
<dbReference type="InterPro" id="IPR000719">
    <property type="entry name" value="Prot_kinase_dom"/>
</dbReference>
<sequence length="170" mass="19538">MFLQVLSDKPYYTVADYFSLGVIIYEMVTRTHPYSGYTRNAEILQRALLTFTPPFIRDITTPIKELLSGLLKVDPEKREFFVSNIRCLPFFNPINWTEVEKGKSPSPLAPDMLSKEPGHRRMEIAECLICTNKDKRMAKREQKKFEGFSYISESLKPQPMASSPAPAESH</sequence>
<gene>
    <name evidence="8" type="ORF">AB205_0009420</name>
</gene>
<dbReference type="GO" id="GO:0004674">
    <property type="term" value="F:protein serine/threonine kinase activity"/>
    <property type="evidence" value="ECO:0007669"/>
    <property type="project" value="UniProtKB-KW"/>
</dbReference>
<keyword evidence="3" id="KW-0547">Nucleotide-binding</keyword>
<evidence type="ECO:0000256" key="5">
    <source>
        <dbReference type="ARBA" id="ARBA00022840"/>
    </source>
</evidence>
<evidence type="ECO:0000256" key="3">
    <source>
        <dbReference type="ARBA" id="ARBA00022741"/>
    </source>
</evidence>
<evidence type="ECO:0000256" key="1">
    <source>
        <dbReference type="ARBA" id="ARBA00022527"/>
    </source>
</evidence>
<reference evidence="9" key="1">
    <citation type="journal article" date="2017" name="Nat. Commun.">
        <title>The North American bullfrog draft genome provides insight into hormonal regulation of long noncoding RNA.</title>
        <authorList>
            <person name="Hammond S.A."/>
            <person name="Warren R.L."/>
            <person name="Vandervalk B.P."/>
            <person name="Kucuk E."/>
            <person name="Khan H."/>
            <person name="Gibb E.A."/>
            <person name="Pandoh P."/>
            <person name="Kirk H."/>
            <person name="Zhao Y."/>
            <person name="Jones M."/>
            <person name="Mungall A.J."/>
            <person name="Coope R."/>
            <person name="Pleasance S."/>
            <person name="Moore R.A."/>
            <person name="Holt R.A."/>
            <person name="Round J.M."/>
            <person name="Ohora S."/>
            <person name="Walle B.V."/>
            <person name="Veldhoen N."/>
            <person name="Helbing C.C."/>
            <person name="Birol I."/>
        </authorList>
    </citation>
    <scope>NUCLEOTIDE SEQUENCE [LARGE SCALE GENOMIC DNA]</scope>
</reference>
<evidence type="ECO:0008006" key="10">
    <source>
        <dbReference type="Google" id="ProtNLM"/>
    </source>
</evidence>
<name>A0A2G9R6A9_AQUCT</name>
<dbReference type="AlphaFoldDB" id="A0A2G9R6A9"/>
<dbReference type="InterPro" id="IPR011009">
    <property type="entry name" value="Kinase-like_dom_sf"/>
</dbReference>
<dbReference type="SUPFAM" id="SSF56112">
    <property type="entry name" value="Protein kinase-like (PK-like)"/>
    <property type="match status" value="1"/>
</dbReference>
<dbReference type="OrthoDB" id="354826at2759"/>
<evidence type="ECO:0000256" key="2">
    <source>
        <dbReference type="ARBA" id="ARBA00022679"/>
    </source>
</evidence>
<dbReference type="Gene3D" id="1.10.510.10">
    <property type="entry name" value="Transferase(Phosphotransferase) domain 1"/>
    <property type="match status" value="1"/>
</dbReference>
<dbReference type="Pfam" id="PF00069">
    <property type="entry name" value="Pkinase"/>
    <property type="match status" value="1"/>
</dbReference>
<accession>A0A2G9R6A9</accession>
<keyword evidence="4" id="KW-0418">Kinase</keyword>
<organism evidence="8 9">
    <name type="scientific">Aquarana catesbeiana</name>
    <name type="common">American bullfrog</name>
    <name type="synonym">Rana catesbeiana</name>
    <dbReference type="NCBI Taxonomy" id="8400"/>
    <lineage>
        <taxon>Eukaryota</taxon>
        <taxon>Metazoa</taxon>
        <taxon>Chordata</taxon>
        <taxon>Craniata</taxon>
        <taxon>Vertebrata</taxon>
        <taxon>Euteleostomi</taxon>
        <taxon>Amphibia</taxon>
        <taxon>Batrachia</taxon>
        <taxon>Anura</taxon>
        <taxon>Neobatrachia</taxon>
        <taxon>Ranoidea</taxon>
        <taxon>Ranidae</taxon>
        <taxon>Aquarana</taxon>
    </lineage>
</organism>
<evidence type="ECO:0000313" key="9">
    <source>
        <dbReference type="Proteomes" id="UP000228934"/>
    </source>
</evidence>
<keyword evidence="5" id="KW-0067">ATP-binding</keyword>
<dbReference type="PANTHER" id="PTHR24351">
    <property type="entry name" value="RIBOSOMAL PROTEIN S6 KINASE"/>
    <property type="match status" value="1"/>
</dbReference>
<dbReference type="PROSITE" id="PS51285">
    <property type="entry name" value="AGC_KINASE_CTER"/>
    <property type="match status" value="1"/>
</dbReference>
<evidence type="ECO:0000256" key="4">
    <source>
        <dbReference type="ARBA" id="ARBA00022777"/>
    </source>
</evidence>
<dbReference type="EMBL" id="KV967287">
    <property type="protein sequence ID" value="PIO23335.1"/>
    <property type="molecule type" value="Genomic_DNA"/>
</dbReference>
<proteinExistence type="predicted"/>
<dbReference type="Proteomes" id="UP000228934">
    <property type="component" value="Unassembled WGS sequence"/>
</dbReference>